<keyword evidence="1" id="KW-0812">Transmembrane</keyword>
<proteinExistence type="predicted"/>
<gene>
    <name evidence="2" type="ORF">ACFYG5_00750</name>
</gene>
<dbReference type="InterPro" id="IPR005625">
    <property type="entry name" value="PepSY-ass_TM"/>
</dbReference>
<feature type="transmembrane region" description="Helical" evidence="1">
    <location>
        <begin position="198"/>
        <end position="219"/>
    </location>
</feature>
<dbReference type="Pfam" id="PF03929">
    <property type="entry name" value="PepSY_TM"/>
    <property type="match status" value="1"/>
</dbReference>
<name>A0AB74UQB6_9GAMM</name>
<feature type="transmembrane region" description="Helical" evidence="1">
    <location>
        <begin position="149"/>
        <end position="170"/>
    </location>
</feature>
<dbReference type="RefSeq" id="WP_395120114.1">
    <property type="nucleotide sequence ID" value="NZ_CP170721.1"/>
</dbReference>
<keyword evidence="1" id="KW-0472">Membrane</keyword>
<dbReference type="AlphaFoldDB" id="A0AB74UQB6"/>
<keyword evidence="1" id="KW-1133">Transmembrane helix</keyword>
<dbReference type="EMBL" id="CP170721">
    <property type="protein sequence ID" value="XIA18700.1"/>
    <property type="molecule type" value="Genomic_DNA"/>
</dbReference>
<dbReference type="PANTHER" id="PTHR34219:SF3">
    <property type="entry name" value="BLL7967 PROTEIN"/>
    <property type="match status" value="1"/>
</dbReference>
<dbReference type="PANTHER" id="PTHR34219">
    <property type="entry name" value="IRON-REGULATED INNER MEMBRANE PROTEIN-RELATED"/>
    <property type="match status" value="1"/>
</dbReference>
<reference evidence="2" key="1">
    <citation type="submission" date="2024-10" db="EMBL/GenBank/DDBJ databases">
        <authorList>
            <person name="Lesea H.P."/>
            <person name="Kuehl J.V."/>
            <person name="Chandonia J.-M."/>
        </authorList>
    </citation>
    <scope>NUCLEOTIDE SEQUENCE</scope>
    <source>
        <strain evidence="2">FW102-FHT14D07</strain>
    </source>
</reference>
<accession>A0AB74UQB6</accession>
<sequence>MSAAATTIEASARRADAVRYWLKRLHRWVGLSVGLIYALIALSGSVLVLQGPLLRLLHPPLAAHALPDAAARAAVLTRITREWPSRGLRGADLPTAGLPVWQLYFSDGSRRYLDPTSGDLLLTRAPGSDLLLTLRDWHTHLLAGKTGEAVLGVLGWLMLGLLLSGVWLWWPGRRNLRGSLRLHTQPPARRWVSWHRSIGALSLPLLLLVTLTGTLMVYGKGTRHVLQTLFADAPATPTPARIAPRPQAIDWAAVLDAAQHALPGAELRRIALPSANDGRVTIRARAPGEWHPVGRSRVWLDPYRAQVLGAVDATAEGTGARISNAVYPLHAGSVGGLAGKLLVLLCGLLPPFFLVTGFLFWRTRQRRQRR</sequence>
<organism evidence="2">
    <name type="scientific">Rhodanobacter sp. FW102-FHT14D07</name>
    <dbReference type="NCBI Taxonomy" id="3351462"/>
    <lineage>
        <taxon>Bacteria</taxon>
        <taxon>Pseudomonadati</taxon>
        <taxon>Pseudomonadota</taxon>
        <taxon>Gammaproteobacteria</taxon>
        <taxon>Lysobacterales</taxon>
        <taxon>Rhodanobacteraceae</taxon>
        <taxon>Rhodanobacter</taxon>
    </lineage>
</organism>
<evidence type="ECO:0000313" key="2">
    <source>
        <dbReference type="EMBL" id="XIA18700.1"/>
    </source>
</evidence>
<evidence type="ECO:0000256" key="1">
    <source>
        <dbReference type="SAM" id="Phobius"/>
    </source>
</evidence>
<feature type="transmembrane region" description="Helical" evidence="1">
    <location>
        <begin position="341"/>
        <end position="361"/>
    </location>
</feature>
<protein>
    <submittedName>
        <fullName evidence="2">PepSY-associated TM helix domain-containing protein</fullName>
    </submittedName>
</protein>
<feature type="transmembrane region" description="Helical" evidence="1">
    <location>
        <begin position="28"/>
        <end position="49"/>
    </location>
</feature>